<dbReference type="AlphaFoldDB" id="A0A2W7QT87"/>
<comment type="caution">
    <text evidence="1">The sequence shown here is derived from an EMBL/GenBank/DDBJ whole genome shotgun (WGS) entry which is preliminary data.</text>
</comment>
<proteinExistence type="predicted"/>
<name>A0A2W7QT87_9RHOB</name>
<evidence type="ECO:0000313" key="2">
    <source>
        <dbReference type="Proteomes" id="UP000249538"/>
    </source>
</evidence>
<organism evidence="1 2">
    <name type="scientific">Cereibacter changlensis</name>
    <dbReference type="NCBI Taxonomy" id="402884"/>
    <lineage>
        <taxon>Bacteria</taxon>
        <taxon>Pseudomonadati</taxon>
        <taxon>Pseudomonadota</taxon>
        <taxon>Alphaproteobacteria</taxon>
        <taxon>Rhodobacterales</taxon>
        <taxon>Paracoccaceae</taxon>
        <taxon>Cereibacter</taxon>
    </lineage>
</organism>
<dbReference type="EMBL" id="QKZS01000009">
    <property type="protein sequence ID" value="PZX51803.1"/>
    <property type="molecule type" value="Genomic_DNA"/>
</dbReference>
<sequence>MVTTAYALNKLLAVAHRHPVKDARFLTVLAAHLGLSGPDAEFLVVEQVYRLLRQIKLDIDAAELDDAARKTVDTNLSRFSGLENLTQYHYTIEQARAKFLSADSLVGLSTIDHELSGRVEFIDISREAKELANSFRSIRDEVDTSGIKPELKVVLLKRLSQIIAALENYYFFREDELADITAGLVGSLVLSRPTDKESVAIYERVAGVLGKLISAVGGTNKFLASADGALKNGHALAETLQSLRG</sequence>
<reference evidence="1 2" key="1">
    <citation type="submission" date="2018-06" db="EMBL/GenBank/DDBJ databases">
        <title>Genomic Encyclopedia of Archaeal and Bacterial Type Strains, Phase II (KMG-II): from individual species to whole genera.</title>
        <authorList>
            <person name="Goeker M."/>
        </authorList>
    </citation>
    <scope>NUCLEOTIDE SEQUENCE [LARGE SCALE GENOMIC DNA]</scope>
    <source>
        <strain evidence="1 2">DSM 18774</strain>
    </source>
</reference>
<protein>
    <submittedName>
        <fullName evidence="1">Uncharacterized protein</fullName>
    </submittedName>
</protein>
<evidence type="ECO:0000313" key="1">
    <source>
        <dbReference type="EMBL" id="PZX51803.1"/>
    </source>
</evidence>
<dbReference type="RefSeq" id="WP_146170573.1">
    <property type="nucleotide sequence ID" value="NZ_QKZS01000009.1"/>
</dbReference>
<dbReference type="Proteomes" id="UP000249538">
    <property type="component" value="Unassembled WGS sequence"/>
</dbReference>
<gene>
    <name evidence="1" type="ORF">LX76_03156</name>
</gene>
<accession>A0A2W7QT87</accession>